<dbReference type="Pfam" id="PF13557">
    <property type="entry name" value="Phenol_MetA_deg"/>
    <property type="match status" value="1"/>
</dbReference>
<reference evidence="1" key="1">
    <citation type="submission" date="2020-02" db="EMBL/GenBank/DDBJ databases">
        <authorList>
            <person name="Meier V. D."/>
        </authorList>
    </citation>
    <scope>NUCLEOTIDE SEQUENCE</scope>
    <source>
        <strain evidence="1">AVDCRST_MAG42</strain>
    </source>
</reference>
<protein>
    <recommendedName>
        <fullName evidence="2">Transporter</fullName>
    </recommendedName>
</protein>
<accession>A0A6J4I8Z0</accession>
<evidence type="ECO:0008006" key="2">
    <source>
        <dbReference type="Google" id="ProtNLM"/>
    </source>
</evidence>
<evidence type="ECO:0000313" key="1">
    <source>
        <dbReference type="EMBL" id="CAA9243578.1"/>
    </source>
</evidence>
<proteinExistence type="predicted"/>
<dbReference type="AlphaFoldDB" id="A0A6J4I8Z0"/>
<dbReference type="EMBL" id="CADCTA010000068">
    <property type="protein sequence ID" value="CAA9243578.1"/>
    <property type="molecule type" value="Genomic_DNA"/>
</dbReference>
<name>A0A6J4I8Z0_9BACT</name>
<organism evidence="1">
    <name type="scientific">uncultured Chthoniobacterales bacterium</name>
    <dbReference type="NCBI Taxonomy" id="1836801"/>
    <lineage>
        <taxon>Bacteria</taxon>
        <taxon>Pseudomonadati</taxon>
        <taxon>Verrucomicrobiota</taxon>
        <taxon>Spartobacteria</taxon>
        <taxon>Chthoniobacterales</taxon>
        <taxon>environmental samples</taxon>
    </lineage>
</organism>
<dbReference type="InterPro" id="IPR025737">
    <property type="entry name" value="FApF"/>
</dbReference>
<gene>
    <name evidence="1" type="ORF">AVDCRST_MAG42-2152</name>
</gene>
<sequence>MLIVCAACYVSAHATRANDQQVDARLGLTVIDLKAKTEYHLFNPTPRELMRELSTDRPDKTESPYTVDAGHFQIESDLASFSYDAFNGDPTDTTTESWSFANTNFKVGLLNNVDLQVVVSTFNHVRTEDRTFDIAEESSGFGDVVTRLKINLWGNDGGQTALALMPFVKFPTSQQDLGNDAVEGGLIVPLAIALPAEWQMGLMTQFDFNRDGSGSGYHTEFINTVTLSHDIVGDLAGYVEFFSAVSTEDESDWVGTVDLGLTYGLTADIQLDAGVNVGVTRAADDVNPFVGATWRF</sequence>